<dbReference type="GO" id="GO:0140114">
    <property type="term" value="P:cellular detoxification of fluoride"/>
    <property type="evidence" value="ECO:0007669"/>
    <property type="project" value="UniProtKB-UniRule"/>
</dbReference>
<comment type="activity regulation">
    <text evidence="10">Na(+) is not transported, but it plays an essential structural role and its presence is essential for fluoride channel function.</text>
</comment>
<feature type="binding site" evidence="10">
    <location>
        <position position="63"/>
    </location>
    <ligand>
        <name>Na(+)</name>
        <dbReference type="ChEBI" id="CHEBI:29101"/>
        <note>structural</note>
    </ligand>
</feature>
<dbReference type="HAMAP" id="MF_00454">
    <property type="entry name" value="FluC"/>
    <property type="match status" value="1"/>
</dbReference>
<evidence type="ECO:0000256" key="2">
    <source>
        <dbReference type="ARBA" id="ARBA00022475"/>
    </source>
</evidence>
<comment type="function">
    <text evidence="9 10">Fluoride-specific ion channel. Important for reducing fluoride concentration in the cell, thus reducing its toxicity.</text>
</comment>
<keyword evidence="4 10" id="KW-1133">Transmembrane helix</keyword>
<evidence type="ECO:0000313" key="11">
    <source>
        <dbReference type="EMBL" id="HJH11684.1"/>
    </source>
</evidence>
<reference evidence="11" key="1">
    <citation type="journal article" date="2021" name="PeerJ">
        <title>Extensive microbial diversity within the chicken gut microbiome revealed by metagenomics and culture.</title>
        <authorList>
            <person name="Gilroy R."/>
            <person name="Ravi A."/>
            <person name="Getino M."/>
            <person name="Pursley I."/>
            <person name="Horton D.L."/>
            <person name="Alikhan N.F."/>
            <person name="Baker D."/>
            <person name="Gharbi K."/>
            <person name="Hall N."/>
            <person name="Watson M."/>
            <person name="Adriaenssens E.M."/>
            <person name="Foster-Nyarko E."/>
            <person name="Jarju S."/>
            <person name="Secka A."/>
            <person name="Antonio M."/>
            <person name="Oren A."/>
            <person name="Chaudhuri R.R."/>
            <person name="La Ragione R."/>
            <person name="Hildebrand F."/>
            <person name="Pallen M.J."/>
        </authorList>
    </citation>
    <scope>NUCLEOTIDE SEQUENCE</scope>
    <source>
        <strain evidence="11">CHK160-4876</strain>
    </source>
</reference>
<evidence type="ECO:0000256" key="3">
    <source>
        <dbReference type="ARBA" id="ARBA00022692"/>
    </source>
</evidence>
<dbReference type="AlphaFoldDB" id="A0A921NDM0"/>
<feature type="transmembrane region" description="Helical" evidence="10">
    <location>
        <begin position="76"/>
        <end position="97"/>
    </location>
</feature>
<keyword evidence="10" id="KW-0406">Ion transport</keyword>
<dbReference type="EMBL" id="DYTV01000109">
    <property type="protein sequence ID" value="HJH11684.1"/>
    <property type="molecule type" value="Genomic_DNA"/>
</dbReference>
<organism evidence="11 12">
    <name type="scientific">Metalysinibacillus jejuensis</name>
    <dbReference type="NCBI Taxonomy" id="914327"/>
    <lineage>
        <taxon>Bacteria</taxon>
        <taxon>Bacillati</taxon>
        <taxon>Bacillota</taxon>
        <taxon>Bacilli</taxon>
        <taxon>Bacillales</taxon>
        <taxon>Caryophanaceae</taxon>
        <taxon>Metalysinibacillus</taxon>
    </lineage>
</organism>
<dbReference type="Proteomes" id="UP000700212">
    <property type="component" value="Unassembled WGS sequence"/>
</dbReference>
<dbReference type="InterPro" id="IPR003691">
    <property type="entry name" value="FluC"/>
</dbReference>
<dbReference type="GO" id="GO:0062054">
    <property type="term" value="F:fluoride channel activity"/>
    <property type="evidence" value="ECO:0007669"/>
    <property type="project" value="UniProtKB-UniRule"/>
</dbReference>
<dbReference type="GO" id="GO:0005886">
    <property type="term" value="C:plasma membrane"/>
    <property type="evidence" value="ECO:0007669"/>
    <property type="project" value="UniProtKB-SubCell"/>
</dbReference>
<proteinExistence type="inferred from homology"/>
<accession>A0A921NDM0</accession>
<protein>
    <recommendedName>
        <fullName evidence="10">Fluoride-specific ion channel FluC</fullName>
    </recommendedName>
</protein>
<evidence type="ECO:0000313" key="12">
    <source>
        <dbReference type="Proteomes" id="UP000700212"/>
    </source>
</evidence>
<keyword evidence="3 10" id="KW-0812">Transmembrane</keyword>
<evidence type="ECO:0000256" key="10">
    <source>
        <dbReference type="HAMAP-Rule" id="MF_00454"/>
    </source>
</evidence>
<evidence type="ECO:0000256" key="9">
    <source>
        <dbReference type="ARBA" id="ARBA00049940"/>
    </source>
</evidence>
<gene>
    <name evidence="10" type="primary">fluC</name>
    <name evidence="10" type="synonym">crcB</name>
    <name evidence="11" type="ORF">K8V30_08405</name>
</gene>
<dbReference type="PANTHER" id="PTHR28259:SF1">
    <property type="entry name" value="FLUORIDE EXPORT PROTEIN 1-RELATED"/>
    <property type="match status" value="1"/>
</dbReference>
<keyword evidence="10" id="KW-0479">Metal-binding</keyword>
<evidence type="ECO:0000256" key="8">
    <source>
        <dbReference type="ARBA" id="ARBA00035585"/>
    </source>
</evidence>
<evidence type="ECO:0000256" key="7">
    <source>
        <dbReference type="ARBA" id="ARBA00035120"/>
    </source>
</evidence>
<feature type="transmembrane region" description="Helical" evidence="10">
    <location>
        <begin position="20"/>
        <end position="45"/>
    </location>
</feature>
<evidence type="ECO:0000256" key="6">
    <source>
        <dbReference type="ARBA" id="ARBA00023303"/>
    </source>
</evidence>
<dbReference type="PANTHER" id="PTHR28259">
    <property type="entry name" value="FLUORIDE EXPORT PROTEIN 1-RELATED"/>
    <property type="match status" value="1"/>
</dbReference>
<keyword evidence="10" id="KW-0915">Sodium</keyword>
<dbReference type="GO" id="GO:0046872">
    <property type="term" value="F:metal ion binding"/>
    <property type="evidence" value="ECO:0007669"/>
    <property type="project" value="UniProtKB-KW"/>
</dbReference>
<keyword evidence="5 10" id="KW-0472">Membrane</keyword>
<evidence type="ECO:0000256" key="1">
    <source>
        <dbReference type="ARBA" id="ARBA00004651"/>
    </source>
</evidence>
<feature type="binding site" evidence="10">
    <location>
        <position position="60"/>
    </location>
    <ligand>
        <name>Na(+)</name>
        <dbReference type="ChEBI" id="CHEBI:29101"/>
        <note>structural</note>
    </ligand>
</feature>
<keyword evidence="2 10" id="KW-1003">Cell membrane</keyword>
<comment type="catalytic activity">
    <reaction evidence="8">
        <text>fluoride(in) = fluoride(out)</text>
        <dbReference type="Rhea" id="RHEA:76159"/>
        <dbReference type="ChEBI" id="CHEBI:17051"/>
    </reaction>
    <physiologicalReaction direction="left-to-right" evidence="8">
        <dbReference type="Rhea" id="RHEA:76160"/>
    </physiologicalReaction>
</comment>
<comment type="similarity">
    <text evidence="7 10">Belongs to the fluoride channel Fluc/FEX (TC 1.A.43) family.</text>
</comment>
<keyword evidence="6 10" id="KW-0407">Ion channel</keyword>
<keyword evidence="10" id="KW-0813">Transport</keyword>
<evidence type="ECO:0000256" key="4">
    <source>
        <dbReference type="ARBA" id="ARBA00022989"/>
    </source>
</evidence>
<comment type="subcellular location">
    <subcellularLocation>
        <location evidence="1 10">Cell membrane</location>
        <topology evidence="1 10">Multi-pass membrane protein</topology>
    </subcellularLocation>
</comment>
<name>A0A921NDM0_9BACL</name>
<feature type="transmembrane region" description="Helical" evidence="10">
    <location>
        <begin position="52"/>
        <end position="70"/>
    </location>
</feature>
<dbReference type="Pfam" id="PF02537">
    <property type="entry name" value="CRCB"/>
    <property type="match status" value="1"/>
</dbReference>
<reference evidence="11" key="2">
    <citation type="submission" date="2021-09" db="EMBL/GenBank/DDBJ databases">
        <authorList>
            <person name="Gilroy R."/>
        </authorList>
    </citation>
    <scope>NUCLEOTIDE SEQUENCE</scope>
    <source>
        <strain evidence="11">CHK160-4876</strain>
    </source>
</reference>
<comment type="caution">
    <text evidence="11">The sequence shown here is derived from an EMBL/GenBank/DDBJ whole genome shotgun (WGS) entry which is preliminary data.</text>
</comment>
<sequence>MPYLLVGTGGMMGAVLRYGISFILLPPYATIVVNLLGAFLLALLLTRTKRSLFFGTGVLGSFTTFSTFSYEVTQLSYIGAISYIMTTLIGGLLAATLGQKVGARRA</sequence>
<evidence type="ECO:0000256" key="5">
    <source>
        <dbReference type="ARBA" id="ARBA00023136"/>
    </source>
</evidence>